<comment type="caution">
    <text evidence="1">The sequence shown here is derived from an EMBL/GenBank/DDBJ whole genome shotgun (WGS) entry which is preliminary data.</text>
</comment>
<sequence>MSSFFKLSGNNHSGLILLADHASNHLPQTYGTLGLFDHDLQRHIAYDIGIKALTHALSARLKVPAILSNFSRLLIDPNRGLQDPTLITQLSDGAVIPGNYPMNDFERQKRIKDFYNPYDQAIKQTITEVEKETKKSPMVVSLHSFTPIWRGTPRPWQIGLLWDTDDRVFSPLYDGLQKFKDLTIGNNQPYDGALKGDTMNRHCTENGIAHILIEIRQDLLETDAAIEKWVDNLAPLLSKINEDPSIHTQKYFTSRAL</sequence>
<dbReference type="RefSeq" id="WP_008037486.1">
    <property type="nucleotide sequence ID" value="NZ_JH725147.1"/>
</dbReference>
<dbReference type="HOGENOM" id="CLU_079628_0_0_5"/>
<dbReference type="Gene3D" id="3.40.630.40">
    <property type="entry name" value="Zn-dependent exopeptidases"/>
    <property type="match status" value="1"/>
</dbReference>
<dbReference type="PIRSF" id="PIRSF029730">
    <property type="entry name" value="UCP029730"/>
    <property type="match status" value="1"/>
</dbReference>
<proteinExistence type="predicted"/>
<dbReference type="PATRIC" id="fig|1094558.3.peg.164"/>
<evidence type="ECO:0000313" key="1">
    <source>
        <dbReference type="EMBL" id="EJF91772.1"/>
    </source>
</evidence>
<evidence type="ECO:0008006" key="3">
    <source>
        <dbReference type="Google" id="ProtNLM"/>
    </source>
</evidence>
<dbReference type="AlphaFoldDB" id="J1K2Q6"/>
<dbReference type="eggNOG" id="COG3931">
    <property type="taxonomic scope" value="Bacteria"/>
</dbReference>
<dbReference type="SUPFAM" id="SSF53187">
    <property type="entry name" value="Zn-dependent exopeptidases"/>
    <property type="match status" value="1"/>
</dbReference>
<organism evidence="1 2">
    <name type="scientific">Bartonella tamiae Th239</name>
    <dbReference type="NCBI Taxonomy" id="1094558"/>
    <lineage>
        <taxon>Bacteria</taxon>
        <taxon>Pseudomonadati</taxon>
        <taxon>Pseudomonadota</taxon>
        <taxon>Alphaproteobacteria</taxon>
        <taxon>Hyphomicrobiales</taxon>
        <taxon>Bartonellaceae</taxon>
        <taxon>Bartonella</taxon>
    </lineage>
</organism>
<dbReference type="STRING" id="1094558.ME5_00151"/>
<dbReference type="OrthoDB" id="9815326at2"/>
<dbReference type="InterPro" id="IPR007709">
    <property type="entry name" value="N-FG_amidohydro"/>
</dbReference>
<keyword evidence="2" id="KW-1185">Reference proteome</keyword>
<dbReference type="InterPro" id="IPR011227">
    <property type="entry name" value="UCP029730"/>
</dbReference>
<reference evidence="1 2" key="1">
    <citation type="submission" date="2012-03" db="EMBL/GenBank/DDBJ databases">
        <title>The Genome Sequence of Bartonella tamiae Th239.</title>
        <authorList>
            <consortium name="The Broad Institute Genome Sequencing Platform"/>
            <consortium name="The Broad Institute Genome Sequencing Center for Infectious Disease"/>
            <person name="Feldgarden M."/>
            <person name="Kirby J."/>
            <person name="Kosoy M."/>
            <person name="Birtles R."/>
            <person name="Probert W.S."/>
            <person name="Chiaraviglio L."/>
            <person name="Young S.K."/>
            <person name="Zeng Q."/>
            <person name="Gargeya S."/>
            <person name="Fitzgerald M."/>
            <person name="Haas B."/>
            <person name="Abouelleil A."/>
            <person name="Alvarado L."/>
            <person name="Arachchi H.M."/>
            <person name="Berlin A."/>
            <person name="Chapman S.B."/>
            <person name="Gearin G."/>
            <person name="Goldberg J."/>
            <person name="Griggs A."/>
            <person name="Gujja S."/>
            <person name="Hansen M."/>
            <person name="Heiman D."/>
            <person name="Howarth C."/>
            <person name="Larimer J."/>
            <person name="Lui A."/>
            <person name="MacDonald P.J.P."/>
            <person name="McCowen C."/>
            <person name="Montmayeur A."/>
            <person name="Murphy C."/>
            <person name="Neiman D."/>
            <person name="Pearson M."/>
            <person name="Priest M."/>
            <person name="Roberts A."/>
            <person name="Saif S."/>
            <person name="Shea T."/>
            <person name="Sisk P."/>
            <person name="Stolte C."/>
            <person name="Sykes S."/>
            <person name="Wortman J."/>
            <person name="Nusbaum C."/>
            <person name="Birren B."/>
        </authorList>
    </citation>
    <scope>NUCLEOTIDE SEQUENCE [LARGE SCALE GENOMIC DNA]</scope>
    <source>
        <strain evidence="1 2">Th239</strain>
    </source>
</reference>
<dbReference type="EMBL" id="AIMB01000001">
    <property type="protein sequence ID" value="EJF91772.1"/>
    <property type="molecule type" value="Genomic_DNA"/>
</dbReference>
<evidence type="ECO:0000313" key="2">
    <source>
        <dbReference type="Proteomes" id="UP000008952"/>
    </source>
</evidence>
<protein>
    <recommendedName>
        <fullName evidence="3">N-formylglutamate amidohydrolase</fullName>
    </recommendedName>
</protein>
<dbReference type="Pfam" id="PF05013">
    <property type="entry name" value="FGase"/>
    <property type="match status" value="1"/>
</dbReference>
<dbReference type="Proteomes" id="UP000008952">
    <property type="component" value="Unassembled WGS sequence"/>
</dbReference>
<accession>J1K2Q6</accession>
<name>J1K2Q6_9HYPH</name>
<gene>
    <name evidence="1" type="ORF">ME5_00151</name>
</gene>